<dbReference type="EMBL" id="JAZGLY010000008">
    <property type="protein sequence ID" value="MEE6188026.1"/>
    <property type="molecule type" value="Genomic_DNA"/>
</dbReference>
<keyword evidence="3" id="KW-1185">Reference proteome</keyword>
<sequence length="188" mass="21640">MKKIILDLTVSLDGFIEGNNKEIDWIVFDDELAETLYRFADEIDTVLYGRVSYEAYGNYVPADDASQFEKDFYAQIHTKRKYVFSRQTLPLSGNYTLIQDNIVNEVRKIKESSEKDIWLFGGAGLISTFLNHDLIDEMRITVNPVVIGGGIPLFKEINNRKNLRLINTRTYRCGVVGLCYEPIRDVIQ</sequence>
<evidence type="ECO:0000259" key="1">
    <source>
        <dbReference type="Pfam" id="PF01872"/>
    </source>
</evidence>
<reference evidence="2 3" key="1">
    <citation type="submission" date="2024-01" db="EMBL/GenBank/DDBJ databases">
        <title>Niabella digestum sp. nov., isolated from waste digestion system.</title>
        <authorList>
            <person name="Zhang L."/>
        </authorList>
    </citation>
    <scope>NUCLEOTIDE SEQUENCE [LARGE SCALE GENOMIC DNA]</scope>
    <source>
        <strain evidence="2 3">A18</strain>
    </source>
</reference>
<dbReference type="PANTHER" id="PTHR38011:SF11">
    <property type="entry name" value="2,5-DIAMINO-6-RIBOSYLAMINO-4(3H)-PYRIMIDINONE 5'-PHOSPHATE REDUCTASE"/>
    <property type="match status" value="1"/>
</dbReference>
<gene>
    <name evidence="2" type="ORF">V2H41_12155</name>
</gene>
<dbReference type="Gene3D" id="3.40.430.10">
    <property type="entry name" value="Dihydrofolate Reductase, subunit A"/>
    <property type="match status" value="1"/>
</dbReference>
<protein>
    <submittedName>
        <fullName evidence="2">Dihydrofolate reductase family protein</fullName>
    </submittedName>
</protein>
<dbReference type="InterPro" id="IPR050765">
    <property type="entry name" value="Riboflavin_Biosynth_HTPR"/>
</dbReference>
<dbReference type="RefSeq" id="WP_330975430.1">
    <property type="nucleotide sequence ID" value="NZ_JAZGLY010000008.1"/>
</dbReference>
<evidence type="ECO:0000313" key="2">
    <source>
        <dbReference type="EMBL" id="MEE6188026.1"/>
    </source>
</evidence>
<dbReference type="Proteomes" id="UP001357452">
    <property type="component" value="Unassembled WGS sequence"/>
</dbReference>
<dbReference type="PANTHER" id="PTHR38011">
    <property type="entry name" value="DIHYDROFOLATE REDUCTASE FAMILY PROTEIN (AFU_ORTHOLOGUE AFUA_8G06820)"/>
    <property type="match status" value="1"/>
</dbReference>
<evidence type="ECO:0000313" key="3">
    <source>
        <dbReference type="Proteomes" id="UP001357452"/>
    </source>
</evidence>
<comment type="caution">
    <text evidence="2">The sequence shown here is derived from an EMBL/GenBank/DDBJ whole genome shotgun (WGS) entry which is preliminary data.</text>
</comment>
<dbReference type="InterPro" id="IPR002734">
    <property type="entry name" value="RibDG_C"/>
</dbReference>
<dbReference type="Pfam" id="PF01872">
    <property type="entry name" value="RibD_C"/>
    <property type="match status" value="1"/>
</dbReference>
<organism evidence="2 3">
    <name type="scientific">Niabella digestorum</name>
    <dbReference type="NCBI Taxonomy" id="3117701"/>
    <lineage>
        <taxon>Bacteria</taxon>
        <taxon>Pseudomonadati</taxon>
        <taxon>Bacteroidota</taxon>
        <taxon>Chitinophagia</taxon>
        <taxon>Chitinophagales</taxon>
        <taxon>Chitinophagaceae</taxon>
        <taxon>Niabella</taxon>
    </lineage>
</organism>
<name>A0ABU7RJA7_9BACT</name>
<feature type="domain" description="Bacterial bifunctional deaminase-reductase C-terminal" evidence="1">
    <location>
        <begin position="3"/>
        <end position="176"/>
    </location>
</feature>
<accession>A0ABU7RJA7</accession>
<dbReference type="InterPro" id="IPR024072">
    <property type="entry name" value="DHFR-like_dom_sf"/>
</dbReference>
<dbReference type="SUPFAM" id="SSF53597">
    <property type="entry name" value="Dihydrofolate reductase-like"/>
    <property type="match status" value="1"/>
</dbReference>
<proteinExistence type="predicted"/>